<feature type="domain" description="RNase H type-1" evidence="1">
    <location>
        <begin position="31"/>
        <end position="135"/>
    </location>
</feature>
<dbReference type="Proteomes" id="UP000824890">
    <property type="component" value="Unassembled WGS sequence"/>
</dbReference>
<proteinExistence type="predicted"/>
<keyword evidence="3" id="KW-1185">Reference proteome</keyword>
<dbReference type="Pfam" id="PF13456">
    <property type="entry name" value="RVT_3"/>
    <property type="match status" value="1"/>
</dbReference>
<protein>
    <recommendedName>
        <fullName evidence="1">RNase H type-1 domain-containing protein</fullName>
    </recommendedName>
</protein>
<gene>
    <name evidence="2" type="ORF">HID58_033662</name>
</gene>
<dbReference type="EMBL" id="JAGKQM010000009">
    <property type="protein sequence ID" value="KAH0910341.1"/>
    <property type="molecule type" value="Genomic_DNA"/>
</dbReference>
<dbReference type="InterPro" id="IPR002156">
    <property type="entry name" value="RNaseH_domain"/>
</dbReference>
<accession>A0ABQ8C1S3</accession>
<organism evidence="2 3">
    <name type="scientific">Brassica napus</name>
    <name type="common">Rape</name>
    <dbReference type="NCBI Taxonomy" id="3708"/>
    <lineage>
        <taxon>Eukaryota</taxon>
        <taxon>Viridiplantae</taxon>
        <taxon>Streptophyta</taxon>
        <taxon>Embryophyta</taxon>
        <taxon>Tracheophyta</taxon>
        <taxon>Spermatophyta</taxon>
        <taxon>Magnoliopsida</taxon>
        <taxon>eudicotyledons</taxon>
        <taxon>Gunneridae</taxon>
        <taxon>Pentapetalae</taxon>
        <taxon>rosids</taxon>
        <taxon>malvids</taxon>
        <taxon>Brassicales</taxon>
        <taxon>Brassicaceae</taxon>
        <taxon>Brassiceae</taxon>
        <taxon>Brassica</taxon>
    </lineage>
</organism>
<comment type="caution">
    <text evidence="2">The sequence shown here is derived from an EMBL/GenBank/DDBJ whole genome shotgun (WGS) entry which is preliminary data.</text>
</comment>
<sequence>MEISSRSLAANTTEVWRKPPTGFVKCNVGFSWSSNTQLAGASWLVRDSDEVALSHSRRAFPGIHSEHQASLVAFGWAAEAMVDLKIDRVFMEVSSGNIQQILSQPSSYPYLSEWPWRLQEVSQGIIDNSLTWQTRVQHGWSLEFGRKL</sequence>
<evidence type="ECO:0000313" key="2">
    <source>
        <dbReference type="EMBL" id="KAH0910341.1"/>
    </source>
</evidence>
<name>A0ABQ8C1S3_BRANA</name>
<evidence type="ECO:0000313" key="3">
    <source>
        <dbReference type="Proteomes" id="UP000824890"/>
    </source>
</evidence>
<evidence type="ECO:0000259" key="1">
    <source>
        <dbReference type="Pfam" id="PF13456"/>
    </source>
</evidence>
<reference evidence="2 3" key="1">
    <citation type="submission" date="2021-05" db="EMBL/GenBank/DDBJ databases">
        <title>Genome Assembly of Synthetic Allotetraploid Brassica napus Reveals Homoeologous Exchanges between Subgenomes.</title>
        <authorList>
            <person name="Davis J.T."/>
        </authorList>
    </citation>
    <scope>NUCLEOTIDE SEQUENCE [LARGE SCALE GENOMIC DNA]</scope>
    <source>
        <strain evidence="3">cv. Da-Ae</strain>
        <tissue evidence="2">Seedling</tissue>
    </source>
</reference>